<dbReference type="EMBL" id="JYNU01000022">
    <property type="protein sequence ID" value="KMO74458.1"/>
    <property type="molecule type" value="Genomic_DNA"/>
</dbReference>
<dbReference type="GO" id="GO:0046677">
    <property type="term" value="P:response to antibiotic"/>
    <property type="evidence" value="ECO:0007669"/>
    <property type="project" value="UniProtKB-KW"/>
</dbReference>
<proteinExistence type="inferred from homology"/>
<dbReference type="InterPro" id="IPR024165">
    <property type="entry name" value="Kan/Strep_kinase"/>
</dbReference>
<comment type="similarity">
    <text evidence="1">Belongs to the aminoglycoside phosphotransferase family.</text>
</comment>
<dbReference type="Pfam" id="PF01636">
    <property type="entry name" value="APH"/>
    <property type="match status" value="2"/>
</dbReference>
<dbReference type="PATRIC" id="fig|1807.14.peg.3581"/>
<dbReference type="PIRSF" id="PIRSF000706">
    <property type="entry name" value="Kanamycin_kin"/>
    <property type="match status" value="1"/>
</dbReference>
<sequence>MRGTVGLAVSTPSQPLPVPAVVSRIAGGLPVAAVWVNELGGVTFAVGDPPTAFVKTYPDGVAHLLDDEAVRLTWARRHATVPEVLASGRGWLHTAALPGRSAVDVRWTGRPETAARAIGAGLRALHDSLPVSDCPFGAPSWIGEGAPPPARLVVCHGDACAPNTLMADDGSFAGHVDLGDLGVADLWADLAIATMSLDWNYPGGEWEAVLLAAYGVAPDAERIAFYRQRWDDEPARPG</sequence>
<keyword evidence="2 10" id="KW-0808">Transferase</keyword>
<evidence type="ECO:0000256" key="3">
    <source>
        <dbReference type="ARBA" id="ARBA00022741"/>
    </source>
</evidence>
<comment type="caution">
    <text evidence="10">The sequence shown here is derived from an EMBL/GenBank/DDBJ whole genome shotgun (WGS) entry which is preliminary data.</text>
</comment>
<gene>
    <name evidence="10" type="primary">neo</name>
    <name evidence="10" type="ORF">MOBUDSM44075_03558</name>
</gene>
<feature type="active site" description="Proton acceptor" evidence="7">
    <location>
        <position position="158"/>
    </location>
</feature>
<dbReference type="GO" id="GO:0008910">
    <property type="term" value="F:kanamycin kinase activity"/>
    <property type="evidence" value="ECO:0007669"/>
    <property type="project" value="UniProtKB-EC"/>
</dbReference>
<evidence type="ECO:0000313" key="11">
    <source>
        <dbReference type="Proteomes" id="UP000036313"/>
    </source>
</evidence>
<accession>A0A0J6VYA7</accession>
<protein>
    <submittedName>
        <fullName evidence="10">Aminoglycoside 3'-phosphotransferase</fullName>
        <ecNumber evidence="10">2.7.1.95</ecNumber>
    </submittedName>
</protein>
<dbReference type="EC" id="2.7.1.95" evidence="10"/>
<dbReference type="GO" id="GO:0005524">
    <property type="term" value="F:ATP binding"/>
    <property type="evidence" value="ECO:0007669"/>
    <property type="project" value="UniProtKB-KW"/>
</dbReference>
<organism evidence="10 11">
    <name type="scientific">Mycolicibacterium obuense</name>
    <dbReference type="NCBI Taxonomy" id="1807"/>
    <lineage>
        <taxon>Bacteria</taxon>
        <taxon>Bacillati</taxon>
        <taxon>Actinomycetota</taxon>
        <taxon>Actinomycetes</taxon>
        <taxon>Mycobacteriales</taxon>
        <taxon>Mycobacteriaceae</taxon>
        <taxon>Mycolicibacterium</taxon>
    </lineage>
</organism>
<evidence type="ECO:0000256" key="6">
    <source>
        <dbReference type="ARBA" id="ARBA00023251"/>
    </source>
</evidence>
<reference evidence="10 11" key="1">
    <citation type="journal article" date="2015" name="Genome Biol. Evol.">
        <title>Characterization of Three Mycobacterium spp. with Potential Use in Bioremediation by Genome Sequencing and Comparative Genomics.</title>
        <authorList>
            <person name="Das S."/>
            <person name="Pettersson B.M."/>
            <person name="Behra P.R."/>
            <person name="Ramesh M."/>
            <person name="Dasgupta S."/>
            <person name="Bhattacharya A."/>
            <person name="Kirsebom L.A."/>
        </authorList>
    </citation>
    <scope>NUCLEOTIDE SEQUENCE [LARGE SCALE GENOMIC DNA]</scope>
    <source>
        <strain evidence="10 11">DSM 44075</strain>
    </source>
</reference>
<evidence type="ECO:0000256" key="2">
    <source>
        <dbReference type="ARBA" id="ARBA00022679"/>
    </source>
</evidence>
<evidence type="ECO:0000256" key="5">
    <source>
        <dbReference type="ARBA" id="ARBA00022840"/>
    </source>
</evidence>
<dbReference type="Gene3D" id="3.30.200.20">
    <property type="entry name" value="Phosphorylase Kinase, domain 1"/>
    <property type="match status" value="1"/>
</dbReference>
<evidence type="ECO:0000256" key="7">
    <source>
        <dbReference type="PIRSR" id="PIRSR000706-1"/>
    </source>
</evidence>
<dbReference type="CDD" id="cd05150">
    <property type="entry name" value="APH"/>
    <property type="match status" value="1"/>
</dbReference>
<dbReference type="AlphaFoldDB" id="A0A0J6VYA7"/>
<evidence type="ECO:0000259" key="9">
    <source>
        <dbReference type="Pfam" id="PF01636"/>
    </source>
</evidence>
<keyword evidence="3" id="KW-0547">Nucleotide-binding</keyword>
<evidence type="ECO:0000313" key="10">
    <source>
        <dbReference type="EMBL" id="KMO74458.1"/>
    </source>
</evidence>
<keyword evidence="8" id="KW-0479">Metal-binding</keyword>
<feature type="binding site" evidence="8">
    <location>
        <position position="177"/>
    </location>
    <ligand>
        <name>Mg(2+)</name>
        <dbReference type="ChEBI" id="CHEBI:18420"/>
    </ligand>
</feature>
<dbReference type="Gene3D" id="3.90.1200.10">
    <property type="match status" value="1"/>
</dbReference>
<evidence type="ECO:0000256" key="8">
    <source>
        <dbReference type="PIRSR" id="PIRSR000706-2"/>
    </source>
</evidence>
<name>A0A0J6VYA7_9MYCO</name>
<dbReference type="InterPro" id="IPR011009">
    <property type="entry name" value="Kinase-like_dom_sf"/>
</dbReference>
<keyword evidence="8" id="KW-0460">Magnesium</keyword>
<feature type="domain" description="Aminoglycoside phosphotransferase" evidence="9">
    <location>
        <begin position="43"/>
        <end position="137"/>
    </location>
</feature>
<evidence type="ECO:0000256" key="4">
    <source>
        <dbReference type="ARBA" id="ARBA00022777"/>
    </source>
</evidence>
<dbReference type="SUPFAM" id="SSF56112">
    <property type="entry name" value="Protein kinase-like (PK-like)"/>
    <property type="match status" value="1"/>
</dbReference>
<feature type="binding site" evidence="8">
    <location>
        <position position="163"/>
    </location>
    <ligand>
        <name>Mg(2+)</name>
        <dbReference type="ChEBI" id="CHEBI:18420"/>
    </ligand>
</feature>
<keyword evidence="5" id="KW-0067">ATP-binding</keyword>
<keyword evidence="4" id="KW-0418">Kinase</keyword>
<evidence type="ECO:0000256" key="1">
    <source>
        <dbReference type="ARBA" id="ARBA00006219"/>
    </source>
</evidence>
<keyword evidence="6" id="KW-0046">Antibiotic resistance</keyword>
<dbReference type="GO" id="GO:0046872">
    <property type="term" value="F:metal ion binding"/>
    <property type="evidence" value="ECO:0007669"/>
    <property type="project" value="UniProtKB-KW"/>
</dbReference>
<dbReference type="Proteomes" id="UP000036313">
    <property type="component" value="Unassembled WGS sequence"/>
</dbReference>
<feature type="domain" description="Aminoglycoside phosphotransferase" evidence="9">
    <location>
        <begin position="146"/>
        <end position="226"/>
    </location>
</feature>
<dbReference type="InterPro" id="IPR002575">
    <property type="entry name" value="Aminoglycoside_PTrfase"/>
</dbReference>